<feature type="non-terminal residue" evidence="16">
    <location>
        <position position="245"/>
    </location>
</feature>
<gene>
    <name evidence="16" type="ORF">CK820_G0040766</name>
</gene>
<dbReference type="InterPro" id="IPR004842">
    <property type="entry name" value="SLC12A_fam"/>
</dbReference>
<evidence type="ECO:0000259" key="15">
    <source>
        <dbReference type="Pfam" id="PF00324"/>
    </source>
</evidence>
<organism evidence="16 17">
    <name type="scientific">Pan troglodytes</name>
    <name type="common">Chimpanzee</name>
    <dbReference type="NCBI Taxonomy" id="9598"/>
    <lineage>
        <taxon>Eukaryota</taxon>
        <taxon>Metazoa</taxon>
        <taxon>Chordata</taxon>
        <taxon>Craniata</taxon>
        <taxon>Vertebrata</taxon>
        <taxon>Euteleostomi</taxon>
        <taxon>Mammalia</taxon>
        <taxon>Eutheria</taxon>
        <taxon>Euarchontoglires</taxon>
        <taxon>Primates</taxon>
        <taxon>Haplorrhini</taxon>
        <taxon>Catarrhini</taxon>
        <taxon>Hominidae</taxon>
        <taxon>Pan</taxon>
    </lineage>
</organism>
<dbReference type="GO" id="GO:0015377">
    <property type="term" value="F:chloride:monoatomic cation symporter activity"/>
    <property type="evidence" value="ECO:0007669"/>
    <property type="project" value="InterPro"/>
</dbReference>
<feature type="transmembrane region" description="Helical" evidence="14">
    <location>
        <begin position="105"/>
        <end position="127"/>
    </location>
</feature>
<dbReference type="GO" id="GO:0005886">
    <property type="term" value="C:plasma membrane"/>
    <property type="evidence" value="ECO:0007669"/>
    <property type="project" value="UniProtKB-SubCell"/>
</dbReference>
<evidence type="ECO:0000313" key="16">
    <source>
        <dbReference type="EMBL" id="PNI92719.1"/>
    </source>
</evidence>
<evidence type="ECO:0000256" key="4">
    <source>
        <dbReference type="ARBA" id="ARBA00019359"/>
    </source>
</evidence>
<dbReference type="Gene3D" id="1.20.1740.10">
    <property type="entry name" value="Amino acid/polyamine transporter I"/>
    <property type="match status" value="1"/>
</dbReference>
<comment type="function">
    <text evidence="12">May be an inhibitor of SLC12A1. Seems to correspond to a subunit of a multimeric transport system and thus, additional subunits may be required for its function. May play a role in lysosomal ion flux and osmoregulation.</text>
</comment>
<feature type="transmembrane region" description="Helical" evidence="14">
    <location>
        <begin position="40"/>
        <end position="60"/>
    </location>
</feature>
<keyword evidence="10" id="KW-0325">Glycoprotein</keyword>
<feature type="transmembrane region" description="Helical" evidence="14">
    <location>
        <begin position="147"/>
        <end position="173"/>
    </location>
</feature>
<dbReference type="InterPro" id="IPR004841">
    <property type="entry name" value="AA-permease/SLC12A_dom"/>
</dbReference>
<keyword evidence="5" id="KW-0813">Transport</keyword>
<evidence type="ECO:0000256" key="5">
    <source>
        <dbReference type="ARBA" id="ARBA00022448"/>
    </source>
</evidence>
<evidence type="ECO:0000313" key="17">
    <source>
        <dbReference type="Proteomes" id="UP000236370"/>
    </source>
</evidence>
<comment type="subcellular location">
    <subcellularLocation>
        <location evidence="1">Cell membrane</location>
        <topology evidence="1">Multi-pass membrane protein</topology>
    </subcellularLocation>
    <subcellularLocation>
        <location evidence="2">Lysosome membrane</location>
    </subcellularLocation>
</comment>
<evidence type="ECO:0000256" key="11">
    <source>
        <dbReference type="ARBA" id="ARBA00023228"/>
    </source>
</evidence>
<feature type="transmembrane region" description="Helical" evidence="14">
    <location>
        <begin position="72"/>
        <end position="93"/>
    </location>
</feature>
<evidence type="ECO:0000256" key="7">
    <source>
        <dbReference type="ARBA" id="ARBA00022692"/>
    </source>
</evidence>
<keyword evidence="7 14" id="KW-0812">Transmembrane</keyword>
<dbReference type="PANTHER" id="PTHR11827">
    <property type="entry name" value="SOLUTE CARRIER FAMILY 12, CATION COTRANSPORTERS"/>
    <property type="match status" value="1"/>
</dbReference>
<evidence type="ECO:0000256" key="2">
    <source>
        <dbReference type="ARBA" id="ARBA00004656"/>
    </source>
</evidence>
<keyword evidence="6" id="KW-1003">Cell membrane</keyword>
<evidence type="ECO:0000256" key="6">
    <source>
        <dbReference type="ARBA" id="ARBA00022475"/>
    </source>
</evidence>
<dbReference type="FunFam" id="1.20.1740.10:FF:000013">
    <property type="entry name" value="Solute carrier family 12 member"/>
    <property type="match status" value="1"/>
</dbReference>
<keyword evidence="8 14" id="KW-1133">Transmembrane helix</keyword>
<evidence type="ECO:0000256" key="12">
    <source>
        <dbReference type="ARBA" id="ARBA00055457"/>
    </source>
</evidence>
<evidence type="ECO:0000256" key="1">
    <source>
        <dbReference type="ARBA" id="ARBA00004651"/>
    </source>
</evidence>
<evidence type="ECO:0000256" key="8">
    <source>
        <dbReference type="ARBA" id="ARBA00022989"/>
    </source>
</evidence>
<name>A0A2J8Q8Z3_PANTR</name>
<dbReference type="Pfam" id="PF00324">
    <property type="entry name" value="AA_permease"/>
    <property type="match status" value="1"/>
</dbReference>
<reference evidence="16 17" key="1">
    <citation type="submission" date="2017-12" db="EMBL/GenBank/DDBJ databases">
        <title>High-resolution comparative analysis of great ape genomes.</title>
        <authorList>
            <person name="Pollen A."/>
            <person name="Hastie A."/>
            <person name="Hormozdiari F."/>
            <person name="Dougherty M."/>
            <person name="Liu R."/>
            <person name="Chaisson M."/>
            <person name="Hoppe E."/>
            <person name="Hill C."/>
            <person name="Pang A."/>
            <person name="Hillier L."/>
            <person name="Baker C."/>
            <person name="Armstrong J."/>
            <person name="Shendure J."/>
            <person name="Paten B."/>
            <person name="Wilson R."/>
            <person name="Chao H."/>
            <person name="Schneider V."/>
            <person name="Ventura M."/>
            <person name="Kronenberg Z."/>
            <person name="Murali S."/>
            <person name="Gordon D."/>
            <person name="Cantsilieris S."/>
            <person name="Munson K."/>
            <person name="Nelson B."/>
            <person name="Raja A."/>
            <person name="Underwood J."/>
            <person name="Diekhans M."/>
            <person name="Fiddes I."/>
            <person name="Haussler D."/>
            <person name="Eichler E."/>
        </authorList>
    </citation>
    <scope>NUCLEOTIDE SEQUENCE [LARGE SCALE GENOMIC DNA]</scope>
    <source>
        <strain evidence="16">Yerkes chimp pedigree #C0471</strain>
    </source>
</reference>
<evidence type="ECO:0000256" key="10">
    <source>
        <dbReference type="ARBA" id="ARBA00023180"/>
    </source>
</evidence>
<dbReference type="EMBL" id="NBAG03000065">
    <property type="protein sequence ID" value="PNI92719.1"/>
    <property type="molecule type" value="Genomic_DNA"/>
</dbReference>
<feature type="domain" description="Amino acid permease/ SLC12A" evidence="15">
    <location>
        <begin position="65"/>
        <end position="244"/>
    </location>
</feature>
<keyword evidence="11" id="KW-0458">Lysosome</keyword>
<dbReference type="PANTHER" id="PTHR11827:SF98">
    <property type="entry name" value="SOLUTE CARRIER FAMILY 12 MEMBER 9"/>
    <property type="match status" value="1"/>
</dbReference>
<comment type="subunit">
    <text evidence="13">Interacts with SLC12A1.</text>
</comment>
<dbReference type="GO" id="GO:0005765">
    <property type="term" value="C:lysosomal membrane"/>
    <property type="evidence" value="ECO:0007669"/>
    <property type="project" value="UniProtKB-SubCell"/>
</dbReference>
<evidence type="ECO:0000256" key="9">
    <source>
        <dbReference type="ARBA" id="ARBA00023136"/>
    </source>
</evidence>
<keyword evidence="9 14" id="KW-0472">Membrane</keyword>
<sequence length="245" mass="25699">MASESSPLLAYRLLGEEGAALPANGAGGPGGASARKLSTFLGVVVPTVLSMFSIVVFLRIAGYAEDYTTGAVMNFASVFAVLFNGCTGIMAGANMSGELKDPSRAIPLGTIVAVAYTFFVYVLLFFLSSFTCDRTLLQEDYGFFRAISLWPPLVLIGIYATALSASMSSLIGASRILHALARDDLFGVILAPAKVVSRGGNPWAAVLYSWGLVQLVLLAGKLNTLAAVVTVFYLVAYAAVDLSCL</sequence>
<accession>A0A2J8Q8Z3</accession>
<dbReference type="AlphaFoldDB" id="A0A2J8Q8Z3"/>
<feature type="transmembrane region" description="Helical" evidence="14">
    <location>
        <begin position="222"/>
        <end position="240"/>
    </location>
</feature>
<protein>
    <recommendedName>
        <fullName evidence="4">Solute carrier family 12 member 9</fullName>
    </recommendedName>
</protein>
<proteinExistence type="inferred from homology"/>
<evidence type="ECO:0000256" key="13">
    <source>
        <dbReference type="ARBA" id="ARBA00066006"/>
    </source>
</evidence>
<evidence type="ECO:0000256" key="3">
    <source>
        <dbReference type="ARBA" id="ARBA00010593"/>
    </source>
</evidence>
<evidence type="ECO:0000256" key="14">
    <source>
        <dbReference type="SAM" id="Phobius"/>
    </source>
</evidence>
<comment type="similarity">
    <text evidence="3">Belongs to the SLC12A transporter family.</text>
</comment>
<comment type="caution">
    <text evidence="16">The sequence shown here is derived from an EMBL/GenBank/DDBJ whole genome shotgun (WGS) entry which is preliminary data.</text>
</comment>
<dbReference type="Proteomes" id="UP000236370">
    <property type="component" value="Unassembled WGS sequence"/>
</dbReference>